<evidence type="ECO:0000259" key="2">
    <source>
        <dbReference type="Pfam" id="PF13439"/>
    </source>
</evidence>
<dbReference type="Pfam" id="PF00534">
    <property type="entry name" value="Glycos_transf_1"/>
    <property type="match status" value="1"/>
</dbReference>
<dbReference type="SUPFAM" id="SSF53756">
    <property type="entry name" value="UDP-Glycosyltransferase/glycogen phosphorylase"/>
    <property type="match status" value="1"/>
</dbReference>
<dbReference type="AlphaFoldDB" id="A0A2P7EEL9"/>
<keyword evidence="3" id="KW-0808">Transferase</keyword>
<dbReference type="PANTHER" id="PTHR45947:SF3">
    <property type="entry name" value="SULFOQUINOVOSYL TRANSFERASE SQD2"/>
    <property type="match status" value="1"/>
</dbReference>
<protein>
    <submittedName>
        <fullName evidence="3">Glycosyl transferase</fullName>
    </submittedName>
</protein>
<proteinExistence type="predicted"/>
<accession>A0A2P7EEL9</accession>
<dbReference type="RefSeq" id="WP_106499928.1">
    <property type="nucleotide sequence ID" value="NZ_PXVC01000025.1"/>
</dbReference>
<dbReference type="EMBL" id="PXVC01000025">
    <property type="protein sequence ID" value="PSI01634.1"/>
    <property type="molecule type" value="Genomic_DNA"/>
</dbReference>
<dbReference type="PANTHER" id="PTHR45947">
    <property type="entry name" value="SULFOQUINOVOSYL TRANSFERASE SQD2"/>
    <property type="match status" value="1"/>
</dbReference>
<comment type="caution">
    <text evidence="3">The sequence shown here is derived from an EMBL/GenBank/DDBJ whole genome shotgun (WGS) entry which is preliminary data.</text>
</comment>
<reference evidence="4" key="1">
    <citation type="submission" date="2018-03" db="EMBL/GenBank/DDBJ databases">
        <title>Ecological and genomic features of two cosmopolitan and abundant freshwater picocyanobacteria.</title>
        <authorList>
            <person name="Cabello-Yeves P.J."/>
            <person name="Picazo A."/>
            <person name="Camacho A."/>
            <person name="Callieri C."/>
            <person name="Rosselli R."/>
            <person name="Roda-Garcia J."/>
            <person name="Coutinho F.H."/>
            <person name="Rodriguez-Valera F."/>
        </authorList>
    </citation>
    <scope>NUCLEOTIDE SEQUENCE [LARGE SCALE GENOMIC DNA]</scope>
    <source>
        <strain evidence="4">Tous</strain>
    </source>
</reference>
<evidence type="ECO:0000313" key="4">
    <source>
        <dbReference type="Proteomes" id="UP000240206"/>
    </source>
</evidence>
<keyword evidence="4" id="KW-1185">Reference proteome</keyword>
<feature type="domain" description="Glycosyltransferase subfamily 4-like N-terminal" evidence="2">
    <location>
        <begin position="14"/>
        <end position="176"/>
    </location>
</feature>
<dbReference type="InterPro" id="IPR028098">
    <property type="entry name" value="Glyco_trans_4-like_N"/>
</dbReference>
<evidence type="ECO:0000313" key="3">
    <source>
        <dbReference type="EMBL" id="PSI01634.1"/>
    </source>
</evidence>
<gene>
    <name evidence="3" type="ORF">C7K08_06990</name>
</gene>
<dbReference type="Gene3D" id="3.40.50.2000">
    <property type="entry name" value="Glycogen Phosphorylase B"/>
    <property type="match status" value="2"/>
</dbReference>
<sequence length="378" mass="42329">MIIQLVRECPPGHGGVERVAHELAVAWHAQGKLSATISLQPYDPSADDPSLPVLYRRSYLPSIKLGRQLLLPLPSRRLWAVLTSSDELHVHLPCPGLLAVSVFARLMQPGRTIRLHWHAFLQAPRGPQGWLIGFYQLLALRWATYGVQVVVTTSPVLAEALFEEGVPRIKVFVLPCCLGELQEQLYGQIAEQRRHRQMRSQQQHLRLIFIGRLDSYKRVDWLIEACAALITAELHVIGDGSLRMQLEFQAQALGIDKAVVFHGRVSEQEKLVLLRDSDLLVLPADSSNEAFGIVQLEAMACGVPALAFDFPRSGIAWVSHLKQVLTLPCLKRQDLVAVIDKLANDSLLLDHASEAAEQRYIRVFSRAVWQARFAEVLP</sequence>
<name>A0A2P7EEL9_9SYNE</name>
<dbReference type="Pfam" id="PF13439">
    <property type="entry name" value="Glyco_transf_4"/>
    <property type="match status" value="1"/>
</dbReference>
<organism evidence="3 4">
    <name type="scientific">Synechococcus lacustris str. Tous</name>
    <dbReference type="NCBI Taxonomy" id="1910958"/>
    <lineage>
        <taxon>Bacteria</taxon>
        <taxon>Bacillati</taxon>
        <taxon>Cyanobacteriota</taxon>
        <taxon>Cyanophyceae</taxon>
        <taxon>Synechococcales</taxon>
        <taxon>Synechococcaceae</taxon>
        <taxon>Synechococcus</taxon>
    </lineage>
</organism>
<dbReference type="Proteomes" id="UP000240206">
    <property type="component" value="Unassembled WGS sequence"/>
</dbReference>
<dbReference type="InterPro" id="IPR050194">
    <property type="entry name" value="Glycosyltransferase_grp1"/>
</dbReference>
<dbReference type="GO" id="GO:0016757">
    <property type="term" value="F:glycosyltransferase activity"/>
    <property type="evidence" value="ECO:0007669"/>
    <property type="project" value="InterPro"/>
</dbReference>
<feature type="domain" description="Glycosyl transferase family 1" evidence="1">
    <location>
        <begin position="196"/>
        <end position="358"/>
    </location>
</feature>
<evidence type="ECO:0000259" key="1">
    <source>
        <dbReference type="Pfam" id="PF00534"/>
    </source>
</evidence>
<dbReference type="InterPro" id="IPR001296">
    <property type="entry name" value="Glyco_trans_1"/>
</dbReference>